<organism evidence="1">
    <name type="scientific">bioreactor metagenome</name>
    <dbReference type="NCBI Taxonomy" id="1076179"/>
    <lineage>
        <taxon>unclassified sequences</taxon>
        <taxon>metagenomes</taxon>
        <taxon>ecological metagenomes</taxon>
    </lineage>
</organism>
<name>A0A645BD42_9ZZZZ</name>
<sequence length="186" mass="21094">MPRIGAELIEQQVLDAIETSLNRVDKAMIDHILQQILEQRDAEPPEVQEAREALKKVQRQIASVVDAIRDGAYHPVLRDELQKLSDTESLLMKTLATVEDLPLPSRDEISSFLQKAQNIKKLGRDEQKRIISDLVDEIVVHESGDKFLTFRIFSVPMVELTHPNANIFVFMGGFGINAIVPRCRQN</sequence>
<gene>
    <name evidence="1" type="ORF">SDC9_110245</name>
</gene>
<dbReference type="AlphaFoldDB" id="A0A645BD42"/>
<reference evidence="1" key="1">
    <citation type="submission" date="2019-08" db="EMBL/GenBank/DDBJ databases">
        <authorList>
            <person name="Kucharzyk K."/>
            <person name="Murdoch R.W."/>
            <person name="Higgins S."/>
            <person name="Loffler F."/>
        </authorList>
    </citation>
    <scope>NUCLEOTIDE SEQUENCE</scope>
</reference>
<evidence type="ECO:0000313" key="1">
    <source>
        <dbReference type="EMBL" id="MPM63365.1"/>
    </source>
</evidence>
<comment type="caution">
    <text evidence="1">The sequence shown here is derived from an EMBL/GenBank/DDBJ whole genome shotgun (WGS) entry which is preliminary data.</text>
</comment>
<dbReference type="EMBL" id="VSSQ01019369">
    <property type="protein sequence ID" value="MPM63365.1"/>
    <property type="molecule type" value="Genomic_DNA"/>
</dbReference>
<proteinExistence type="predicted"/>
<protein>
    <submittedName>
        <fullName evidence="1">Uncharacterized protein</fullName>
    </submittedName>
</protein>
<accession>A0A645BD42</accession>